<name>A0A6A4HQ83_9AGAR</name>
<dbReference type="OrthoDB" id="3261928at2759"/>
<dbReference type="AlphaFoldDB" id="A0A6A4HQ83"/>
<feature type="non-terminal residue" evidence="1">
    <location>
        <position position="488"/>
    </location>
</feature>
<dbReference type="Proteomes" id="UP000799118">
    <property type="component" value="Unassembled WGS sequence"/>
</dbReference>
<gene>
    <name evidence="1" type="ORF">BT96DRAFT_761906</name>
</gene>
<sequence length="488" mass="53241">PSLTWLESPAWIDGAINPPVMYLSLQQIHDVQQYWKHLLPAVPNLPPTVPPAPPPPPPPPAVPALPPCTPAPPALLPTPTPDETGIGAALAGPRYRQLEFQPSGSNNADYLVSVTKMYSAVDAGAPTKLGKLKVKKDSSQLTDRFSVTTLTRGEFITRFLKVHDLDAKYAPGPHNGPTFKVYWSGFGTKTAATIVLDDHQYQIVRDALVKINPNKANFRINVEFDVDGMDGYHINANVFKQGLSPDPDNQQALKAACIGDYSLKDTIHGQHILNIRRHWKCAEHKGEHNEPGTCYINSDSVHHKLDNTKLKHWASSIHAGEETIREPPSLFSFGPATARHTVRARGRAGPNAAPQAAPATDRDNATTLLLAALASKMLRSPTLASQSAYVPSSPIRTSCSTDIPSSPPTAPDSELHACLEQLFIDKQVDFRGDVAENALAALDFSLDVIANVPIQRLCEVTNLIEGRARKLQLFCRSWSTALDQKRAR</sequence>
<evidence type="ECO:0000313" key="2">
    <source>
        <dbReference type="Proteomes" id="UP000799118"/>
    </source>
</evidence>
<protein>
    <submittedName>
        <fullName evidence="1">Uncharacterized protein</fullName>
    </submittedName>
</protein>
<organism evidence="1 2">
    <name type="scientific">Gymnopus androsaceus JB14</name>
    <dbReference type="NCBI Taxonomy" id="1447944"/>
    <lineage>
        <taxon>Eukaryota</taxon>
        <taxon>Fungi</taxon>
        <taxon>Dikarya</taxon>
        <taxon>Basidiomycota</taxon>
        <taxon>Agaricomycotina</taxon>
        <taxon>Agaricomycetes</taxon>
        <taxon>Agaricomycetidae</taxon>
        <taxon>Agaricales</taxon>
        <taxon>Marasmiineae</taxon>
        <taxon>Omphalotaceae</taxon>
        <taxon>Gymnopus</taxon>
    </lineage>
</organism>
<dbReference type="EMBL" id="ML769469">
    <property type="protein sequence ID" value="KAE9399508.1"/>
    <property type="molecule type" value="Genomic_DNA"/>
</dbReference>
<evidence type="ECO:0000313" key="1">
    <source>
        <dbReference type="EMBL" id="KAE9399508.1"/>
    </source>
</evidence>
<feature type="non-terminal residue" evidence="1">
    <location>
        <position position="1"/>
    </location>
</feature>
<accession>A0A6A4HQ83</accession>
<keyword evidence="2" id="KW-1185">Reference proteome</keyword>
<proteinExistence type="predicted"/>
<reference evidence="1" key="1">
    <citation type="journal article" date="2019" name="Environ. Microbiol.">
        <title>Fungal ecological strategies reflected in gene transcription - a case study of two litter decomposers.</title>
        <authorList>
            <person name="Barbi F."/>
            <person name="Kohler A."/>
            <person name="Barry K."/>
            <person name="Baskaran P."/>
            <person name="Daum C."/>
            <person name="Fauchery L."/>
            <person name="Ihrmark K."/>
            <person name="Kuo A."/>
            <person name="LaButti K."/>
            <person name="Lipzen A."/>
            <person name="Morin E."/>
            <person name="Grigoriev I.V."/>
            <person name="Henrissat B."/>
            <person name="Lindahl B."/>
            <person name="Martin F."/>
        </authorList>
    </citation>
    <scope>NUCLEOTIDE SEQUENCE</scope>
    <source>
        <strain evidence="1">JB14</strain>
    </source>
</reference>